<accession>K8DWH7</accession>
<organism evidence="2 3">
    <name type="scientific">Pseudomonas phage vB_PaeP_p2-10_Or1</name>
    <dbReference type="NCBI Taxonomy" id="1234701"/>
    <lineage>
        <taxon>Viruses</taxon>
        <taxon>Duplodnaviria</taxon>
        <taxon>Heunggongvirae</taxon>
        <taxon>Uroviricota</taxon>
        <taxon>Caudoviricetes</taxon>
        <taxon>Bruynoghevirus</taxon>
        <taxon>Bruynoghevirus PaP3</taxon>
    </lineage>
</organism>
<dbReference type="KEGG" id="vg:14217086"/>
<evidence type="ECO:0000256" key="1">
    <source>
        <dbReference type="SAM" id="MobiDB-lite"/>
    </source>
</evidence>
<gene>
    <name evidence="2" type="ORF">BN425_orf_47</name>
</gene>
<feature type="region of interest" description="Disordered" evidence="1">
    <location>
        <begin position="1"/>
        <end position="54"/>
    </location>
</feature>
<evidence type="ECO:0000313" key="2">
    <source>
        <dbReference type="EMBL" id="CCN27188.1"/>
    </source>
</evidence>
<dbReference type="RefSeq" id="YP_007183255.1">
    <property type="nucleotide sequence ID" value="NC_019813.1"/>
</dbReference>
<proteinExistence type="predicted"/>
<dbReference type="OrthoDB" id="4458at10239"/>
<dbReference type="Proteomes" id="UP000009397">
    <property type="component" value="Segment"/>
</dbReference>
<dbReference type="EMBL" id="HF543949">
    <property type="protein sequence ID" value="CCN27188.1"/>
    <property type="molecule type" value="Genomic_DNA"/>
</dbReference>
<sequence>MALLPEQQAASSARTLREERGGAYRVDTPSPVSSDEWGTKRVLPPQSGCNLSTPQETHGRLIMGMYAAVVIDREGRPFSQVKNLNGHTRCYGDFEDRNGEAGCVVHFISHADNEVTRRIAVDFLNSDFVNRMTDGAILAASEDLPKEWWDGNGDLKPIGDFELPRAMSRFYVRVDMDKTGGPIINALRMAHMLVHSSHQPNLLQKLDPVVAVLVACARIGHNFYCDSYVSMIPVTAGQYREQCEKEGIEVDDSYLTETMAKALGLGRIDSWGGYVQAPELLHGPTLYDIQDIMGRTRETFKRLYSGHKDPLWQGYTKDCRAIEELGLDGYEDDDIISVSAGITYDLNDKNREQYEVMPLDSYEDTLIQFFTENQLIK</sequence>
<protein>
    <submittedName>
        <fullName evidence="2">Uncharacterized protein</fullName>
    </submittedName>
</protein>
<name>K8DWH7_9CAUD</name>
<dbReference type="GeneID" id="14217086"/>
<evidence type="ECO:0000313" key="3">
    <source>
        <dbReference type="Proteomes" id="UP000009397"/>
    </source>
</evidence>
<reference evidence="3" key="1">
    <citation type="journal article" date="2013" name="PLoS ONE">
        <title>The Susceptibility of Pseudomonas aeruginosa Strains from Cystic Fibrosis Patients to Bacteriophages.</title>
        <authorList>
            <person name="Essoh C."/>
            <person name="Blouin Y."/>
            <person name="Loukou G."/>
            <person name="Cablanmian A."/>
            <person name="Lathro S."/>
            <person name="Kutter E."/>
            <person name="Thien H.V."/>
            <person name="Vergnaud G."/>
            <person name="Pourcel C."/>
        </authorList>
    </citation>
    <scope>NUCLEOTIDE SEQUENCE [LARGE SCALE GENOMIC DNA]</scope>
</reference>